<evidence type="ECO:0000256" key="1">
    <source>
        <dbReference type="SAM" id="MobiDB-lite"/>
    </source>
</evidence>
<gene>
    <name evidence="2" type="ORF">SISNIDRAFT_491474</name>
</gene>
<proteinExistence type="predicted"/>
<evidence type="ECO:0000313" key="3">
    <source>
        <dbReference type="Proteomes" id="UP000076722"/>
    </source>
</evidence>
<feature type="region of interest" description="Disordered" evidence="1">
    <location>
        <begin position="22"/>
        <end position="104"/>
    </location>
</feature>
<name>A0A164MRM6_9AGAM</name>
<keyword evidence="3" id="KW-1185">Reference proteome</keyword>
<dbReference type="AlphaFoldDB" id="A0A164MRM6"/>
<feature type="compositionally biased region" description="Polar residues" evidence="1">
    <location>
        <begin position="94"/>
        <end position="103"/>
    </location>
</feature>
<accession>A0A164MRM6</accession>
<organism evidence="2 3">
    <name type="scientific">Sistotremastrum niveocremeum HHB9708</name>
    <dbReference type="NCBI Taxonomy" id="1314777"/>
    <lineage>
        <taxon>Eukaryota</taxon>
        <taxon>Fungi</taxon>
        <taxon>Dikarya</taxon>
        <taxon>Basidiomycota</taxon>
        <taxon>Agaricomycotina</taxon>
        <taxon>Agaricomycetes</taxon>
        <taxon>Sistotremastrales</taxon>
        <taxon>Sistotremastraceae</taxon>
        <taxon>Sertulicium</taxon>
        <taxon>Sertulicium niveocremeum</taxon>
    </lineage>
</organism>
<sequence>MSHQPVPFGVINGFEFCWDEKALQSDSQRTQTTERASVETSRNSNSFLPEPDTQQSRHLPSTYESLTRSEPGQKTDDDDDPPTSRLSDIPSLQPLLSSHTNPSPEALRDQIKNLMHVVQSYIIPVLLQRFPHLQSELEGKNLNFQSPIPDLHSRIKTETMGTAEAVAGVRKIGEWPRV</sequence>
<evidence type="ECO:0000313" key="2">
    <source>
        <dbReference type="EMBL" id="KZS86965.1"/>
    </source>
</evidence>
<feature type="compositionally biased region" description="Polar residues" evidence="1">
    <location>
        <begin position="24"/>
        <end position="72"/>
    </location>
</feature>
<protein>
    <submittedName>
        <fullName evidence="2">Uncharacterized protein</fullName>
    </submittedName>
</protein>
<reference evidence="2 3" key="1">
    <citation type="journal article" date="2016" name="Mol. Biol. Evol.">
        <title>Comparative Genomics of Early-Diverging Mushroom-Forming Fungi Provides Insights into the Origins of Lignocellulose Decay Capabilities.</title>
        <authorList>
            <person name="Nagy L.G."/>
            <person name="Riley R."/>
            <person name="Tritt A."/>
            <person name="Adam C."/>
            <person name="Daum C."/>
            <person name="Floudas D."/>
            <person name="Sun H."/>
            <person name="Yadav J.S."/>
            <person name="Pangilinan J."/>
            <person name="Larsson K.H."/>
            <person name="Matsuura K."/>
            <person name="Barry K."/>
            <person name="Labutti K."/>
            <person name="Kuo R."/>
            <person name="Ohm R.A."/>
            <person name="Bhattacharya S.S."/>
            <person name="Shirouzu T."/>
            <person name="Yoshinaga Y."/>
            <person name="Martin F.M."/>
            <person name="Grigoriev I.V."/>
            <person name="Hibbett D.S."/>
        </authorList>
    </citation>
    <scope>NUCLEOTIDE SEQUENCE [LARGE SCALE GENOMIC DNA]</scope>
    <source>
        <strain evidence="2 3">HHB9708</strain>
    </source>
</reference>
<dbReference type="Proteomes" id="UP000076722">
    <property type="component" value="Unassembled WGS sequence"/>
</dbReference>
<dbReference type="EMBL" id="KV419461">
    <property type="protein sequence ID" value="KZS86965.1"/>
    <property type="molecule type" value="Genomic_DNA"/>
</dbReference>